<accession>A0A382MFT7</accession>
<proteinExistence type="predicted"/>
<protein>
    <recommendedName>
        <fullName evidence="4">EamA domain-containing protein</fullName>
    </recommendedName>
</protein>
<evidence type="ECO:0000313" key="3">
    <source>
        <dbReference type="EMBL" id="SVC47883.1"/>
    </source>
</evidence>
<feature type="transmembrane region" description="Helical" evidence="2">
    <location>
        <begin position="39"/>
        <end position="57"/>
    </location>
</feature>
<reference evidence="3" key="1">
    <citation type="submission" date="2018-05" db="EMBL/GenBank/DDBJ databases">
        <authorList>
            <person name="Lanie J.A."/>
            <person name="Ng W.-L."/>
            <person name="Kazmierczak K.M."/>
            <person name="Andrzejewski T.M."/>
            <person name="Davidsen T.M."/>
            <person name="Wayne K.J."/>
            <person name="Tettelin H."/>
            <person name="Glass J.I."/>
            <person name="Rusch D."/>
            <person name="Podicherti R."/>
            <person name="Tsui H.-C.T."/>
            <person name="Winkler M.E."/>
        </authorList>
    </citation>
    <scope>NUCLEOTIDE SEQUENCE</scope>
</reference>
<keyword evidence="2" id="KW-0472">Membrane</keyword>
<evidence type="ECO:0000256" key="1">
    <source>
        <dbReference type="SAM" id="MobiDB-lite"/>
    </source>
</evidence>
<keyword evidence="2" id="KW-0812">Transmembrane</keyword>
<feature type="region of interest" description="Disordered" evidence="1">
    <location>
        <begin position="1"/>
        <end position="20"/>
    </location>
</feature>
<dbReference type="EMBL" id="UINC01093449">
    <property type="protein sequence ID" value="SVC47883.1"/>
    <property type="molecule type" value="Genomic_DNA"/>
</dbReference>
<evidence type="ECO:0000256" key="2">
    <source>
        <dbReference type="SAM" id="Phobius"/>
    </source>
</evidence>
<feature type="non-terminal residue" evidence="3">
    <location>
        <position position="112"/>
    </location>
</feature>
<name>A0A382MFT7_9ZZZZ</name>
<organism evidence="3">
    <name type="scientific">marine metagenome</name>
    <dbReference type="NCBI Taxonomy" id="408172"/>
    <lineage>
        <taxon>unclassified sequences</taxon>
        <taxon>metagenomes</taxon>
        <taxon>ecological metagenomes</taxon>
    </lineage>
</organism>
<evidence type="ECO:0008006" key="4">
    <source>
        <dbReference type="Google" id="ProtNLM"/>
    </source>
</evidence>
<dbReference type="AlphaFoldDB" id="A0A382MFT7"/>
<keyword evidence="2" id="KW-1133">Transmembrane helix</keyword>
<feature type="transmembrane region" description="Helical" evidence="2">
    <location>
        <begin position="69"/>
        <end position="89"/>
    </location>
</feature>
<sequence>MPKTSKGMDPFLTCPWQGKPTDESTNKGYFLPNGRSTNMTPLLVGLVLTAAVLHAVWNAMAKSGGTPELSIASYQLVGSLVCILLAVWLPFPDRAAWPMIIGSVVIHNSYYF</sequence>
<gene>
    <name evidence="3" type="ORF">METZ01_LOCUS300737</name>
</gene>